<evidence type="ECO:0000313" key="1">
    <source>
        <dbReference type="EMBL" id="MTJ45534.1"/>
    </source>
</evidence>
<proteinExistence type="predicted"/>
<dbReference type="Proteomes" id="UP001517388">
    <property type="component" value="Unassembled WGS sequence"/>
</dbReference>
<keyword evidence="2" id="KW-1185">Reference proteome</keyword>
<gene>
    <name evidence="1" type="ORF">FJR39_21365</name>
</gene>
<organism evidence="1 2">
    <name type="scientific">Dolichospermum flos-aquae UHCC 0037</name>
    <dbReference type="NCBI Taxonomy" id="2590026"/>
    <lineage>
        <taxon>Bacteria</taxon>
        <taxon>Bacillati</taxon>
        <taxon>Cyanobacteriota</taxon>
        <taxon>Cyanophyceae</taxon>
        <taxon>Nostocales</taxon>
        <taxon>Aphanizomenonaceae</taxon>
        <taxon>Dolichospermum</taxon>
    </lineage>
</organism>
<sequence>MTSDQISIEVNGKVDVFQLSAYGNEQDQDQTDQEGTVKVNGNELELQGSLWRKVKIDHKITPKTILEFEFQGIKEGEIHSIGFDNDNVVYDKNLLNDQTTDDTTFQIWGSQESSFKWNPITNGIDRYATNLGWHKYKILLEDHFNGRFSYLTFGNDQDVTNPTATAKFRGLKIYENPDTPEDPNPESDENPDTPEDPNPESDENPDTPEDPNPGLFEKQLSNTNIYAIKTYGSFIYIAGSTSKNLDGKINNGKNDAFISKYTLEGNLDSTELLGSPGDESARALAINTDGWIYLAGSTISDNSDVFVAQLKADNPVASVAYFPIYGTNKNEYPNAITTGLDGSIYVAGSTGGQLDEQPNIEGNASFVRNISNDEEVTNNEVPTANAIADQNAKQDNVFNFQLPTNTFTDIDADDVLTYSATLENGDALPSWLTFNSTTRTFSGTPTNDNVGSLNIKAIATDKAGATVSDIFVITVENVNDAPTLGNTIADQNAKQDNVFNFQLPTNTFTDIDADDVLTYSATLENGDALPSWLTFNSTTRTFSGTPTNDNVGNLNVKAIATNKAGTSANDIFAIAVEKIIDNQSTTVGTPGDDKLIATPGSQFDGQNNIVFTGAGKDEVDLSTVSVFPNSGNNIVDLGSGEDTIFVNKGDRAFGSDGNDTFNAKDGQGGNRISGGLGDDTFYLGSNDRALGGDGKDIFRVSLGGGNLISGGAGADQFWIVNAELPSSANTVLDFQLGTDVIGIQGAVSLGITTSTLKLNQVGADTAIVFNNQTLATLTGIQASSLSLTDSKQFVFA</sequence>
<dbReference type="EMBL" id="VILF01000006">
    <property type="protein sequence ID" value="MTJ45534.1"/>
    <property type="molecule type" value="Genomic_DNA"/>
</dbReference>
<comment type="caution">
    <text evidence="1">The sequence shown here is derived from an EMBL/GenBank/DDBJ whole genome shotgun (WGS) entry which is preliminary data.</text>
</comment>
<evidence type="ECO:0000313" key="2">
    <source>
        <dbReference type="Proteomes" id="UP001517388"/>
    </source>
</evidence>
<reference evidence="2" key="1">
    <citation type="journal article" date="2020" name="Toxins">
        <title>Phylogenomic Analysis of Secondary Metabolism in the Toxic Cyanobacterial Genera Anabaena, Dolichospermum and Aphanizomenon.</title>
        <authorList>
            <person name="Oesterholm J."/>
            <person name="Popin R.V."/>
            <person name="Fewer D.P."/>
            <person name="Sivonen K."/>
        </authorList>
    </citation>
    <scope>NUCLEOTIDE SEQUENCE [LARGE SCALE GENOMIC DNA]</scope>
    <source>
        <strain evidence="2">UHCC 0037</strain>
    </source>
</reference>
<name>A0ACC7SBC9_DOLFA</name>
<protein>
    <submittedName>
        <fullName evidence="1">Uncharacterized protein</fullName>
    </submittedName>
</protein>
<accession>A0ACC7SBC9</accession>